<gene>
    <name evidence="1" type="ORF">B4102_3814</name>
</gene>
<accession>A0A150KL27</accession>
<dbReference type="Proteomes" id="UP000075666">
    <property type="component" value="Unassembled WGS sequence"/>
</dbReference>
<reference evidence="1 2" key="1">
    <citation type="submission" date="2016-01" db="EMBL/GenBank/DDBJ databases">
        <title>Genome Sequences of Twelve Sporeforming Bacillus Species Isolated from Foods.</title>
        <authorList>
            <person name="Berendsen E.M."/>
            <person name="Wells-Bennik M.H."/>
            <person name="Krawcyk A.O."/>
            <person name="De Jong A."/>
            <person name="Holsappel S."/>
            <person name="Eijlander R.T."/>
            <person name="Kuipers O.P."/>
        </authorList>
    </citation>
    <scope>NUCLEOTIDE SEQUENCE [LARGE SCALE GENOMIC DNA]</scope>
    <source>
        <strain evidence="1 2">B4102</strain>
    </source>
</reference>
<name>A0A150KL27_9BACI</name>
<keyword evidence="2" id="KW-1185">Reference proteome</keyword>
<organism evidence="1 2">
    <name type="scientific">Heyndrickxia sporothermodurans</name>
    <dbReference type="NCBI Taxonomy" id="46224"/>
    <lineage>
        <taxon>Bacteria</taxon>
        <taxon>Bacillati</taxon>
        <taxon>Bacillota</taxon>
        <taxon>Bacilli</taxon>
        <taxon>Bacillales</taxon>
        <taxon>Bacillaceae</taxon>
        <taxon>Heyndrickxia</taxon>
    </lineage>
</organism>
<comment type="caution">
    <text evidence="1">The sequence shown here is derived from an EMBL/GenBank/DDBJ whole genome shotgun (WGS) entry which is preliminary data.</text>
</comment>
<evidence type="ECO:0000313" key="2">
    <source>
        <dbReference type="Proteomes" id="UP000075666"/>
    </source>
</evidence>
<dbReference type="AlphaFoldDB" id="A0A150KL27"/>
<evidence type="ECO:0000313" key="1">
    <source>
        <dbReference type="EMBL" id="KYC90822.1"/>
    </source>
</evidence>
<protein>
    <submittedName>
        <fullName evidence="1">Uncharacterized protein</fullName>
    </submittedName>
</protein>
<dbReference type="PATRIC" id="fig|46224.3.peg.956"/>
<sequence>MKVMKRCAGCERYFQNGKVLMVNGLPVVDHIYCRTCFLEFFNIYIKLLYENKT</sequence>
<dbReference type="EMBL" id="LQYN01000124">
    <property type="protein sequence ID" value="KYC90822.1"/>
    <property type="molecule type" value="Genomic_DNA"/>
</dbReference>
<proteinExistence type="predicted"/>